<dbReference type="Pfam" id="PF01218">
    <property type="entry name" value="Coprogen_oxidas"/>
    <property type="match status" value="1"/>
</dbReference>
<dbReference type="GO" id="GO:0004109">
    <property type="term" value="F:coproporphyrinogen oxidase activity"/>
    <property type="evidence" value="ECO:0007669"/>
    <property type="project" value="UniProtKB-EC"/>
</dbReference>
<reference evidence="8" key="1">
    <citation type="submission" date="2018-08" db="EMBL/GenBank/DDBJ databases">
        <authorList>
            <person name="Cornetti L."/>
        </authorList>
    </citation>
    <scope>NUCLEOTIDE SEQUENCE</scope>
    <source>
        <strain evidence="8">FI-BAL1-1</strain>
    </source>
</reference>
<dbReference type="PANTHER" id="PTHR10755:SF0">
    <property type="entry name" value="OXYGEN-DEPENDENT COPROPORPHYRINOGEN-III OXIDASE, MITOCHONDRIAL"/>
    <property type="match status" value="1"/>
</dbReference>
<accession>A0A4Y7LQC2</accession>
<evidence type="ECO:0000313" key="8">
    <source>
        <dbReference type="EMBL" id="SVE69745.1"/>
    </source>
</evidence>
<dbReference type="Gene3D" id="3.40.1500.10">
    <property type="entry name" value="Coproporphyrinogen III oxidase, aerobic"/>
    <property type="match status" value="1"/>
</dbReference>
<comment type="similarity">
    <text evidence="2">Belongs to the aerobic coproporphyrinogen-III oxidase family.</text>
</comment>
<sequence length="340" mass="38412">MTTVLAEAESSSTKKGMFMAEPVTPAATLIENKGDMKVKMELFIMKIQEEFCRALEAEEDSGMKFHVDRWTRPEGGGGITCVLQEGAVFEKAGVNVSVVHGSLPAEAVGQMKARGKELDGKNLPFFAAGISSVIHPRNPHVPTIHFNYRYFEITKDSGEKMWWFGGGTDLTPYYLVEEDARHFHSTLKTACDTVDQGYYGKFKKWCDNYFLIPHRGERRGVGGIFFDDLETPSQEHCFQFVQSCAASVVPSYLPIVKKNKNEAFTPAERDWQLLRRGRYVEFNLVYDRGTKFGLYTPGARIESILMSLPVLAKWEYMHSPLKGTPEATLIEVLKNPKDWV</sequence>
<evidence type="ECO:0000256" key="5">
    <source>
        <dbReference type="ARBA" id="ARBA00023002"/>
    </source>
</evidence>
<dbReference type="InterPro" id="IPR036406">
    <property type="entry name" value="Coprogen_oxidase_aer_sf"/>
</dbReference>
<dbReference type="UniPathway" id="UPA00251">
    <property type="reaction ID" value="UER00322"/>
</dbReference>
<comment type="pathway">
    <text evidence="1">Porphyrin-containing compound metabolism; protoporphyrin-IX biosynthesis; protoporphyrinogen-IX from coproporphyrinogen-III (O2 route): step 1/1.</text>
</comment>
<dbReference type="EC" id="1.3.3.3" evidence="4"/>
<dbReference type="AlphaFoldDB" id="A0A4Y7LQC2"/>
<dbReference type="GO" id="GO:0005737">
    <property type="term" value="C:cytoplasm"/>
    <property type="evidence" value="ECO:0007669"/>
    <property type="project" value="TreeGrafter"/>
</dbReference>
<evidence type="ECO:0000256" key="2">
    <source>
        <dbReference type="ARBA" id="ARBA00010644"/>
    </source>
</evidence>
<dbReference type="PRINTS" id="PR00073">
    <property type="entry name" value="COPRGNOXDASE"/>
</dbReference>
<comment type="subunit">
    <text evidence="3">Homodimer.</text>
</comment>
<dbReference type="SUPFAM" id="SSF102886">
    <property type="entry name" value="Coproporphyrinogen III oxidase"/>
    <property type="match status" value="1"/>
</dbReference>
<evidence type="ECO:0000256" key="3">
    <source>
        <dbReference type="ARBA" id="ARBA00011738"/>
    </source>
</evidence>
<dbReference type="PANTHER" id="PTHR10755">
    <property type="entry name" value="COPROPORPHYRINOGEN III OXIDASE, MITOCHONDRIAL"/>
    <property type="match status" value="1"/>
</dbReference>
<name>A0A4Y7LQC2_9CRUS</name>
<keyword evidence="5" id="KW-0560">Oxidoreductase</keyword>
<protein>
    <recommendedName>
        <fullName evidence="4">coproporphyrinogen oxidase</fullName>
        <ecNumber evidence="4">1.3.3.3</ecNumber>
    </recommendedName>
</protein>
<evidence type="ECO:0000256" key="4">
    <source>
        <dbReference type="ARBA" id="ARBA00012869"/>
    </source>
</evidence>
<evidence type="ECO:0000256" key="1">
    <source>
        <dbReference type="ARBA" id="ARBA00005168"/>
    </source>
</evidence>
<dbReference type="PIRSF" id="PIRSF000166">
    <property type="entry name" value="Coproporphyri_ox"/>
    <property type="match status" value="1"/>
</dbReference>
<dbReference type="EMBL" id="LR000126">
    <property type="protein sequence ID" value="SVE69745.1"/>
    <property type="molecule type" value="mRNA"/>
</dbReference>
<gene>
    <name evidence="8" type="primary">EOG090X04L5</name>
</gene>
<dbReference type="PROSITE" id="PS01021">
    <property type="entry name" value="COPROGEN_OXIDASE"/>
    <property type="match status" value="1"/>
</dbReference>
<keyword evidence="7" id="KW-0627">Porphyrin biosynthesis</keyword>
<dbReference type="InterPro" id="IPR001260">
    <property type="entry name" value="Coprogen_oxidase_aer"/>
</dbReference>
<organism evidence="8">
    <name type="scientific">Eubosmina coregoni</name>
    <dbReference type="NCBI Taxonomy" id="186181"/>
    <lineage>
        <taxon>Eukaryota</taxon>
        <taxon>Metazoa</taxon>
        <taxon>Ecdysozoa</taxon>
        <taxon>Arthropoda</taxon>
        <taxon>Crustacea</taxon>
        <taxon>Branchiopoda</taxon>
        <taxon>Diplostraca</taxon>
        <taxon>Cladocera</taxon>
        <taxon>Anomopoda</taxon>
        <taxon>Bosminidae</taxon>
        <taxon>Eubosmina</taxon>
    </lineage>
</organism>
<evidence type="ECO:0000256" key="6">
    <source>
        <dbReference type="ARBA" id="ARBA00023133"/>
    </source>
</evidence>
<dbReference type="InterPro" id="IPR018375">
    <property type="entry name" value="Coprogen_oxidase_CS"/>
</dbReference>
<keyword evidence="6" id="KW-0350">Heme biosynthesis</keyword>
<proteinExistence type="evidence at transcript level"/>
<evidence type="ECO:0000256" key="7">
    <source>
        <dbReference type="ARBA" id="ARBA00023244"/>
    </source>
</evidence>
<dbReference type="GO" id="GO:0006782">
    <property type="term" value="P:protoporphyrinogen IX biosynthetic process"/>
    <property type="evidence" value="ECO:0007669"/>
    <property type="project" value="UniProtKB-UniPathway"/>
</dbReference>
<dbReference type="NCBIfam" id="NF003727">
    <property type="entry name" value="PRK05330.1"/>
    <property type="match status" value="1"/>
</dbReference>
<dbReference type="FunFam" id="3.40.1500.10:FF:000002">
    <property type="entry name" value="oxygen-dependent coproporphyrinogen-III oxidase, mitochondrial"/>
    <property type="match status" value="1"/>
</dbReference>